<evidence type="ECO:0000313" key="2">
    <source>
        <dbReference type="Proteomes" id="UP000011115"/>
    </source>
</evidence>
<reference evidence="2" key="1">
    <citation type="journal article" date="2011" name="Nature">
        <title>Genome sequence and analysis of the tuber crop potato.</title>
        <authorList>
            <consortium name="The Potato Genome Sequencing Consortium"/>
        </authorList>
    </citation>
    <scope>NUCLEOTIDE SEQUENCE [LARGE SCALE GENOMIC DNA]</scope>
    <source>
        <strain evidence="2">cv. DM1-3 516 R44</strain>
    </source>
</reference>
<dbReference type="Gramene" id="PGSC0003DMT400092023">
    <property type="protein sequence ID" value="PGSC0003DMT400092023"/>
    <property type="gene ID" value="PGSC0003DMG400041594"/>
</dbReference>
<dbReference type="PaxDb" id="4113-PGSC0003DMT400092023"/>
<name>M1DNX6_SOLTU</name>
<dbReference type="HOGENOM" id="CLU_2137951_0_0_1"/>
<keyword evidence="2" id="KW-1185">Reference proteome</keyword>
<dbReference type="EnsemblPlants" id="PGSC0003DMT400092023">
    <property type="protein sequence ID" value="PGSC0003DMT400092023"/>
    <property type="gene ID" value="PGSC0003DMG400041594"/>
</dbReference>
<organism evidence="1 2">
    <name type="scientific">Solanum tuberosum</name>
    <name type="common">Potato</name>
    <dbReference type="NCBI Taxonomy" id="4113"/>
    <lineage>
        <taxon>Eukaryota</taxon>
        <taxon>Viridiplantae</taxon>
        <taxon>Streptophyta</taxon>
        <taxon>Embryophyta</taxon>
        <taxon>Tracheophyta</taxon>
        <taxon>Spermatophyta</taxon>
        <taxon>Magnoliopsida</taxon>
        <taxon>eudicotyledons</taxon>
        <taxon>Gunneridae</taxon>
        <taxon>Pentapetalae</taxon>
        <taxon>asterids</taxon>
        <taxon>lamiids</taxon>
        <taxon>Solanales</taxon>
        <taxon>Solanaceae</taxon>
        <taxon>Solanoideae</taxon>
        <taxon>Solaneae</taxon>
        <taxon>Solanum</taxon>
    </lineage>
</organism>
<reference evidence="1" key="2">
    <citation type="submission" date="2015-06" db="UniProtKB">
        <authorList>
            <consortium name="EnsemblPlants"/>
        </authorList>
    </citation>
    <scope>IDENTIFICATION</scope>
    <source>
        <strain evidence="1">DM1-3 516 R44</strain>
    </source>
</reference>
<evidence type="ECO:0000313" key="1">
    <source>
        <dbReference type="EnsemblPlants" id="PGSC0003DMT400092023"/>
    </source>
</evidence>
<proteinExistence type="predicted"/>
<accession>M1DNX6</accession>
<protein>
    <submittedName>
        <fullName evidence="1">Uncharacterized protein</fullName>
    </submittedName>
</protein>
<dbReference type="InParanoid" id="M1DNX6"/>
<dbReference type="Proteomes" id="UP000011115">
    <property type="component" value="Unassembled WGS sequence"/>
</dbReference>
<dbReference type="AlphaFoldDB" id="M1DNX6"/>
<sequence>MKVLQEYKAQFGQKINKDKRFFYISNKAANASMKVVEEAIGFLREVNYVMITDGWNMNMMREMFGEEICDHVITNFGTSLASNERDKPWCMSNSKGNLTVGSAFELLGQRKDN</sequence>